<gene>
    <name evidence="2" type="ORF">MCOR_34574</name>
</gene>
<proteinExistence type="predicted"/>
<dbReference type="SUPFAM" id="SSF48371">
    <property type="entry name" value="ARM repeat"/>
    <property type="match status" value="1"/>
</dbReference>
<reference evidence="2 3" key="1">
    <citation type="submission" date="2020-06" db="EMBL/GenBank/DDBJ databases">
        <authorList>
            <person name="Li R."/>
            <person name="Bekaert M."/>
        </authorList>
    </citation>
    <scope>NUCLEOTIDE SEQUENCE [LARGE SCALE GENOMIC DNA]</scope>
    <source>
        <strain evidence="3">wild</strain>
    </source>
</reference>
<feature type="region of interest" description="Disordered" evidence="1">
    <location>
        <begin position="1066"/>
        <end position="1104"/>
    </location>
</feature>
<dbReference type="PANTHER" id="PTHR36910">
    <property type="match status" value="1"/>
</dbReference>
<keyword evidence="3" id="KW-1185">Reference proteome</keyword>
<accession>A0A6J8CV69</accession>
<protein>
    <submittedName>
        <fullName evidence="2">Uncharacterized protein</fullName>
    </submittedName>
</protein>
<dbReference type="EMBL" id="CACVKT020006198">
    <property type="protein sequence ID" value="CAC5400393.1"/>
    <property type="molecule type" value="Genomic_DNA"/>
</dbReference>
<evidence type="ECO:0000313" key="2">
    <source>
        <dbReference type="EMBL" id="CAC5400393.1"/>
    </source>
</evidence>
<feature type="region of interest" description="Disordered" evidence="1">
    <location>
        <begin position="533"/>
        <end position="557"/>
    </location>
</feature>
<dbReference type="Proteomes" id="UP000507470">
    <property type="component" value="Unassembled WGS sequence"/>
</dbReference>
<evidence type="ECO:0000313" key="3">
    <source>
        <dbReference type="Proteomes" id="UP000507470"/>
    </source>
</evidence>
<organism evidence="2 3">
    <name type="scientific">Mytilus coruscus</name>
    <name type="common">Sea mussel</name>
    <dbReference type="NCBI Taxonomy" id="42192"/>
    <lineage>
        <taxon>Eukaryota</taxon>
        <taxon>Metazoa</taxon>
        <taxon>Spiralia</taxon>
        <taxon>Lophotrochozoa</taxon>
        <taxon>Mollusca</taxon>
        <taxon>Bivalvia</taxon>
        <taxon>Autobranchia</taxon>
        <taxon>Pteriomorphia</taxon>
        <taxon>Mytilida</taxon>
        <taxon>Mytiloidea</taxon>
        <taxon>Mytilidae</taxon>
        <taxon>Mytilinae</taxon>
        <taxon>Mytilus</taxon>
    </lineage>
</organism>
<evidence type="ECO:0000256" key="1">
    <source>
        <dbReference type="SAM" id="MobiDB-lite"/>
    </source>
</evidence>
<dbReference type="AlphaFoldDB" id="A0A6J8CV69"/>
<dbReference type="Gene3D" id="1.25.10.10">
    <property type="entry name" value="Leucine-rich Repeat Variant"/>
    <property type="match status" value="1"/>
</dbReference>
<feature type="compositionally biased region" description="Acidic residues" evidence="1">
    <location>
        <begin position="1087"/>
        <end position="1103"/>
    </location>
</feature>
<sequence>MENPEEILPEILATLFTTSSPATELESLQLIHKQLRSLSSGHSRNVSDFDLKFSLSALEGNPYQDVSIEVLCKTQNLLNKFTCYLLERRFGWSESNQETGGRRVRRMSCTGVTLEASDGQQKAFINDLIDSLIQWLIHQKITESLLKAFEYTLKQVTNMPVVRNRAVVHIMDWLKENRENLKTCLSCCTILVLIQMSLTDVWSAIRNSCSKQLGHITPYLPLQYQEELFNQLVTICKCPKSSWQAKEGAIMGINAMVHHYQDKTDINFGLGEEYKKCPAPEYISSQIHDVVFTLLSNPQLTIRENAAKAISGYISSADMTEALSTFEQVLTLLRNDVFVSDQVHTVSLPIELLDDYAAEGFLNVSLFILKVLPLKVLLPRWPQYISTFLLYLSHQASTVRQAASNIFKYLVAKSSHCVILVKLVLQSLIQDWEPDITYLTIPHDHHHSMLSQGSRIPSVNSANGLSLLQAWERASYIEKYQTTETEADGRGDGISGNGSHMLYKSHTIDAGQESFTRKLQYSKSEKSMFFGSQHQNGTVERSHKHTHSLSESLESPYNLNGSSIPVESSCNHSGSEEVFHHGPSQFDTTYSILMQIQVLERSNKKKNQKNCQHYMHSTSLEEVEKLLKNSQQNNSKVEELLKKDVHVVDVDFLSNILITILHQTLQCMSDNQWELKRMSKQVLPCLAEVIRWYDINILENIWKAYLPKKTCLLTYAASVMLKESVVHCVKLLPLLQKPPHAWQDHDMCKRVISKIVSSVTVNIQSYLPYVDTLLQRPVFDRLSVISASTIIAAHSYFNIPNDQRFSQIATLLSFWKLLFCFSHPNTRISKELLQGADIRLFSSPFEGYLSCCLVKPETKLQCAKQVEKFFVTEVHHGIKPFLLSLPIESSSLMLPVVAHYTGLFIDNNHVCKTMCDCLNTLGSKITDFVSGLTDQQQMQGCLKCIHLTLKELAAIITMKTADLHMVQKILSAYLVLCKVINPTRHLRIILVAICSRVSDNVYFNMEHSPRQDDDFNLLSNDIPMSGSPDCMDEWDGEDTAIMANSPGTFPECLTLNLSNNSGSLPSGRLSALSQHSDRGGNKSPAESESEDESSDWDSWDEEPEGHSALNETFFDFLQKLKKICSSGSSDSFTLEVKKLESREKSLIKSLLDW</sequence>
<name>A0A6J8CV69_MYTCO</name>
<dbReference type="InterPro" id="IPR016024">
    <property type="entry name" value="ARM-type_fold"/>
</dbReference>
<dbReference type="InterPro" id="IPR011989">
    <property type="entry name" value="ARM-like"/>
</dbReference>
<dbReference type="PANTHER" id="PTHR36910:SF8">
    <property type="match status" value="1"/>
</dbReference>
<dbReference type="OrthoDB" id="407325at2759"/>